<feature type="chain" id="PRO_5016695087" evidence="15">
    <location>
        <begin position="22"/>
        <end position="385"/>
    </location>
</feature>
<protein>
    <submittedName>
        <fullName evidence="18">Exopolysaccharide biosynthesis protein</fullName>
    </submittedName>
</protein>
<comment type="subcellular location">
    <subcellularLocation>
        <location evidence="1">Cell outer membrane</location>
        <topology evidence="1">Multi-pass membrane protein</topology>
    </subcellularLocation>
</comment>
<organism evidence="18 19">
    <name type="scientific">Cupriavidus necator</name>
    <name type="common">Alcaligenes eutrophus</name>
    <name type="synonym">Ralstonia eutropha</name>
    <dbReference type="NCBI Taxonomy" id="106590"/>
    <lineage>
        <taxon>Bacteria</taxon>
        <taxon>Pseudomonadati</taxon>
        <taxon>Pseudomonadota</taxon>
        <taxon>Betaproteobacteria</taxon>
        <taxon>Burkholderiales</taxon>
        <taxon>Burkholderiaceae</taxon>
        <taxon>Cupriavidus</taxon>
    </lineage>
</organism>
<evidence type="ECO:0000256" key="2">
    <source>
        <dbReference type="ARBA" id="ARBA00009450"/>
    </source>
</evidence>
<keyword evidence="12" id="KW-0564">Palmitate</keyword>
<evidence type="ECO:0000313" key="19">
    <source>
        <dbReference type="Proteomes" id="UP000253501"/>
    </source>
</evidence>
<feature type="domain" description="SLBB" evidence="17">
    <location>
        <begin position="187"/>
        <end position="264"/>
    </location>
</feature>
<dbReference type="Pfam" id="PF22461">
    <property type="entry name" value="SLBB_2"/>
    <property type="match status" value="2"/>
</dbReference>
<name>A0A367P8H2_CUPNE</name>
<dbReference type="Gene3D" id="3.10.560.10">
    <property type="entry name" value="Outer membrane lipoprotein wza domain like"/>
    <property type="match status" value="2"/>
</dbReference>
<keyword evidence="7 15" id="KW-0732">Signal</keyword>
<dbReference type="InterPro" id="IPR054765">
    <property type="entry name" value="SLBB_dom"/>
</dbReference>
<sequence>MSYRIVIAGLLAGALAACSWAPGPALDGSRLDDNLRAKTGTQTYPVRLVTAEVIRAQIDAVQASNSQVSPARGADLRTSIERYEYLVGPQDVLGVTVLFNPQLSSTAPAAPAAAQMLPTEAAQPQVPLDQNGFRVSRNGELYYPPVGVLKVGGRSIEDVRRMISRGLERDLRDPRVDVRVIAYRHGRVDVTGMVRNPGSIPVTDVPLTMINAVARTGGTMPEADVQKVRLTRGNDVYELDLEALIDRRNGYSDFLLQAGDIVNVPDRLGSRIFILGEVVKPTSLLMNRGRLTLADALAGVNSIDVRYADPRQVFIIRGMRDSPTTPEVFRLDMSQVDALLLSTQFRLEPLDVVYVGTSDAVRFNRVLEQITPTIQTLFFTKELSR</sequence>
<reference evidence="18 19" key="1">
    <citation type="submission" date="2018-04" db="EMBL/GenBank/DDBJ databases">
        <title>Cupriavidus necator CR12 genome sequencing and assembly.</title>
        <authorList>
            <person name="Ben Fekih I."/>
            <person name="Mazhar H.S."/>
            <person name="Bello S.K."/>
            <person name="Rensing C."/>
        </authorList>
    </citation>
    <scope>NUCLEOTIDE SEQUENCE [LARGE SCALE GENOMIC DNA]</scope>
    <source>
        <strain evidence="18 19">CR12</strain>
    </source>
</reference>
<feature type="domain" description="SLBB" evidence="17">
    <location>
        <begin position="271"/>
        <end position="355"/>
    </location>
</feature>
<evidence type="ECO:0000313" key="18">
    <source>
        <dbReference type="EMBL" id="RCJ03864.1"/>
    </source>
</evidence>
<evidence type="ECO:0000256" key="12">
    <source>
        <dbReference type="ARBA" id="ARBA00023139"/>
    </source>
</evidence>
<dbReference type="InterPro" id="IPR003715">
    <property type="entry name" value="Poly_export_N"/>
</dbReference>
<evidence type="ECO:0000256" key="14">
    <source>
        <dbReference type="ARBA" id="ARBA00023288"/>
    </source>
</evidence>
<dbReference type="EMBL" id="QDHA01000123">
    <property type="protein sequence ID" value="RCJ03864.1"/>
    <property type="molecule type" value="Genomic_DNA"/>
</dbReference>
<dbReference type="GO" id="GO:0046930">
    <property type="term" value="C:pore complex"/>
    <property type="evidence" value="ECO:0007669"/>
    <property type="project" value="UniProtKB-KW"/>
</dbReference>
<evidence type="ECO:0000256" key="13">
    <source>
        <dbReference type="ARBA" id="ARBA00023237"/>
    </source>
</evidence>
<keyword evidence="9" id="KW-0406">Ion transport</keyword>
<evidence type="ECO:0000256" key="1">
    <source>
        <dbReference type="ARBA" id="ARBA00004571"/>
    </source>
</evidence>
<evidence type="ECO:0000256" key="5">
    <source>
        <dbReference type="ARBA" id="ARBA00022597"/>
    </source>
</evidence>
<dbReference type="Gene3D" id="3.30.1950.10">
    <property type="entry name" value="wza like domain"/>
    <property type="match status" value="1"/>
</dbReference>
<evidence type="ECO:0000256" key="11">
    <source>
        <dbReference type="ARBA" id="ARBA00023136"/>
    </source>
</evidence>
<evidence type="ECO:0000256" key="4">
    <source>
        <dbReference type="ARBA" id="ARBA00022452"/>
    </source>
</evidence>
<dbReference type="PANTHER" id="PTHR33619:SF3">
    <property type="entry name" value="POLYSACCHARIDE EXPORT PROTEIN GFCE-RELATED"/>
    <property type="match status" value="1"/>
</dbReference>
<dbReference type="Proteomes" id="UP000253501">
    <property type="component" value="Unassembled WGS sequence"/>
</dbReference>
<keyword evidence="8" id="KW-0625">Polysaccharide transport</keyword>
<evidence type="ECO:0000256" key="15">
    <source>
        <dbReference type="SAM" id="SignalP"/>
    </source>
</evidence>
<comment type="similarity">
    <text evidence="2">Belongs to the BexD/CtrA/VexA family.</text>
</comment>
<keyword evidence="14" id="KW-0449">Lipoprotein</keyword>
<dbReference type="GO" id="GO:0015288">
    <property type="term" value="F:porin activity"/>
    <property type="evidence" value="ECO:0007669"/>
    <property type="project" value="UniProtKB-KW"/>
</dbReference>
<evidence type="ECO:0000259" key="16">
    <source>
        <dbReference type="Pfam" id="PF02563"/>
    </source>
</evidence>
<keyword evidence="11" id="KW-0472">Membrane</keyword>
<dbReference type="PANTHER" id="PTHR33619">
    <property type="entry name" value="POLYSACCHARIDE EXPORT PROTEIN GFCE-RELATED"/>
    <property type="match status" value="1"/>
</dbReference>
<dbReference type="GO" id="GO:0015159">
    <property type="term" value="F:polysaccharide transmembrane transporter activity"/>
    <property type="evidence" value="ECO:0007669"/>
    <property type="project" value="InterPro"/>
</dbReference>
<evidence type="ECO:0000256" key="9">
    <source>
        <dbReference type="ARBA" id="ARBA00023065"/>
    </source>
</evidence>
<feature type="signal peptide" evidence="15">
    <location>
        <begin position="1"/>
        <end position="21"/>
    </location>
</feature>
<comment type="caution">
    <text evidence="18">The sequence shown here is derived from an EMBL/GenBank/DDBJ whole genome shotgun (WGS) entry which is preliminary data.</text>
</comment>
<dbReference type="GO" id="GO:0006811">
    <property type="term" value="P:monoatomic ion transport"/>
    <property type="evidence" value="ECO:0007669"/>
    <property type="project" value="UniProtKB-KW"/>
</dbReference>
<evidence type="ECO:0000256" key="10">
    <source>
        <dbReference type="ARBA" id="ARBA00023114"/>
    </source>
</evidence>
<dbReference type="PROSITE" id="PS51257">
    <property type="entry name" value="PROKAR_LIPOPROTEIN"/>
    <property type="match status" value="1"/>
</dbReference>
<dbReference type="GO" id="GO:0009279">
    <property type="term" value="C:cell outer membrane"/>
    <property type="evidence" value="ECO:0007669"/>
    <property type="project" value="UniProtKB-SubCell"/>
</dbReference>
<dbReference type="InterPro" id="IPR049712">
    <property type="entry name" value="Poly_export"/>
</dbReference>
<dbReference type="AlphaFoldDB" id="A0A367P8H2"/>
<evidence type="ECO:0000256" key="7">
    <source>
        <dbReference type="ARBA" id="ARBA00022729"/>
    </source>
</evidence>
<evidence type="ECO:0000259" key="17">
    <source>
        <dbReference type="Pfam" id="PF22461"/>
    </source>
</evidence>
<dbReference type="Pfam" id="PF02563">
    <property type="entry name" value="Poly_export"/>
    <property type="match status" value="1"/>
</dbReference>
<gene>
    <name evidence="18" type="ORF">DDK22_35095</name>
</gene>
<evidence type="ECO:0000256" key="6">
    <source>
        <dbReference type="ARBA" id="ARBA00022692"/>
    </source>
</evidence>
<proteinExistence type="inferred from homology"/>
<keyword evidence="3" id="KW-0813">Transport</keyword>
<dbReference type="RefSeq" id="WP_114135934.1">
    <property type="nucleotide sequence ID" value="NZ_CP068436.1"/>
</dbReference>
<keyword evidence="13" id="KW-0998">Cell outer membrane</keyword>
<keyword evidence="5" id="KW-0762">Sugar transport</keyword>
<keyword evidence="10" id="KW-0626">Porin</keyword>
<feature type="domain" description="Polysaccharide export protein N-terminal" evidence="16">
    <location>
        <begin position="82"/>
        <end position="180"/>
    </location>
</feature>
<evidence type="ECO:0000256" key="8">
    <source>
        <dbReference type="ARBA" id="ARBA00023047"/>
    </source>
</evidence>
<accession>A0A367P8H2</accession>
<keyword evidence="6" id="KW-0812">Transmembrane</keyword>
<evidence type="ECO:0000256" key="3">
    <source>
        <dbReference type="ARBA" id="ARBA00022448"/>
    </source>
</evidence>
<keyword evidence="4" id="KW-1134">Transmembrane beta strand</keyword>